<proteinExistence type="predicted"/>
<feature type="domain" description="Reverse transcriptase" evidence="1">
    <location>
        <begin position="7"/>
        <end position="141"/>
    </location>
</feature>
<dbReference type="InterPro" id="IPR043128">
    <property type="entry name" value="Rev_trsase/Diguanyl_cyclase"/>
</dbReference>
<dbReference type="PANTHER" id="PTHR24559">
    <property type="entry name" value="TRANSPOSON TY3-I GAG-POL POLYPROTEIN"/>
    <property type="match status" value="1"/>
</dbReference>
<dbReference type="InterPro" id="IPR053134">
    <property type="entry name" value="RNA-dir_DNA_polymerase"/>
</dbReference>
<dbReference type="InterPro" id="IPR043502">
    <property type="entry name" value="DNA/RNA_pol_sf"/>
</dbReference>
<dbReference type="Pfam" id="PF00078">
    <property type="entry name" value="RVT_1"/>
    <property type="match status" value="1"/>
</dbReference>
<reference evidence="2 3" key="1">
    <citation type="submission" date="2015-08" db="EMBL/GenBank/DDBJ databases">
        <title>Next Generation Sequencing and Analysis of the Genome of Puccinia sorghi L Schw, the Causal Agent of Maize Common Rust.</title>
        <authorList>
            <person name="Rochi L."/>
            <person name="Burguener G."/>
            <person name="Darino M."/>
            <person name="Turjanski A."/>
            <person name="Kreff E."/>
            <person name="Dieguez M.J."/>
            <person name="Sacco F."/>
        </authorList>
    </citation>
    <scope>NUCLEOTIDE SEQUENCE [LARGE SCALE GENOMIC DNA]</scope>
    <source>
        <strain evidence="2 3">RO10H11247</strain>
    </source>
</reference>
<feature type="non-terminal residue" evidence="2">
    <location>
        <position position="1"/>
    </location>
</feature>
<dbReference type="Gene3D" id="3.30.70.270">
    <property type="match status" value="1"/>
</dbReference>
<name>A0A0L6UC58_9BASI</name>
<evidence type="ECO:0000313" key="2">
    <source>
        <dbReference type="EMBL" id="KNZ46154.1"/>
    </source>
</evidence>
<keyword evidence="3" id="KW-1185">Reference proteome</keyword>
<dbReference type="SUPFAM" id="SSF56672">
    <property type="entry name" value="DNA/RNA polymerases"/>
    <property type="match status" value="1"/>
</dbReference>
<accession>A0A0L6UC58</accession>
<dbReference type="AlphaFoldDB" id="A0A0L6UC58"/>
<organism evidence="2 3">
    <name type="scientific">Puccinia sorghi</name>
    <dbReference type="NCBI Taxonomy" id="27349"/>
    <lineage>
        <taxon>Eukaryota</taxon>
        <taxon>Fungi</taxon>
        <taxon>Dikarya</taxon>
        <taxon>Basidiomycota</taxon>
        <taxon>Pucciniomycotina</taxon>
        <taxon>Pucciniomycetes</taxon>
        <taxon>Pucciniales</taxon>
        <taxon>Pucciniaceae</taxon>
        <taxon>Puccinia</taxon>
    </lineage>
</organism>
<protein>
    <submittedName>
        <fullName evidence="2">Putative retrotransposon-derived protein PEG10-like</fullName>
    </submittedName>
</protein>
<dbReference type="PANTHER" id="PTHR24559:SF444">
    <property type="entry name" value="REVERSE TRANSCRIPTASE DOMAIN-CONTAINING PROTEIN"/>
    <property type="match status" value="1"/>
</dbReference>
<gene>
    <name evidence="2" type="ORF">VP01_7505g1</name>
</gene>
<comment type="caution">
    <text evidence="2">The sequence shown here is derived from an EMBL/GenBank/DDBJ whole genome shotgun (WGS) entry which is preliminary data.</text>
</comment>
<dbReference type="CDD" id="cd01647">
    <property type="entry name" value="RT_LTR"/>
    <property type="match status" value="1"/>
</dbReference>
<dbReference type="OrthoDB" id="3250101at2759"/>
<dbReference type="InterPro" id="IPR000477">
    <property type="entry name" value="RT_dom"/>
</dbReference>
<dbReference type="Proteomes" id="UP000037035">
    <property type="component" value="Unassembled WGS sequence"/>
</dbReference>
<dbReference type="VEuPathDB" id="FungiDB:VP01_7505g1"/>
<dbReference type="Gene3D" id="3.10.10.10">
    <property type="entry name" value="HIV Type 1 Reverse Transcriptase, subunit A, domain 1"/>
    <property type="match status" value="1"/>
</dbReference>
<evidence type="ECO:0000259" key="1">
    <source>
        <dbReference type="Pfam" id="PF00078"/>
    </source>
</evidence>
<dbReference type="EMBL" id="LAVV01012945">
    <property type="protein sequence ID" value="KNZ46154.1"/>
    <property type="molecule type" value="Genomic_DNA"/>
</dbReference>
<evidence type="ECO:0000313" key="3">
    <source>
        <dbReference type="Proteomes" id="UP000037035"/>
    </source>
</evidence>
<sequence>KDGSLQLCVDYRKLKNVTRKNAYPVPPLSHLLTLFHGANFFLKLNLQGAYNLIQIAKGQEWLTAMRTRFGSFEYTVMPFGLCNAPFMTFQHFVNDIFANLVEVYVVVYLDDILVYSTTLNNHFVFQTLCQRWVTPWRMRIHSMEVYWNCPVAPSRRWALI</sequence>